<protein>
    <submittedName>
        <fullName evidence="1">Uncharacterized protein</fullName>
    </submittedName>
</protein>
<evidence type="ECO:0000313" key="1">
    <source>
        <dbReference type="EMBL" id="CEK26448.1"/>
    </source>
</evidence>
<reference evidence="1" key="1">
    <citation type="journal article" date="2015" name="Genome Announc.">
        <title>Complete Genome Sequence of Yersinia ruckeri Strain CSF007-82, Etiologic Agent of Red Mouth Disease in Salmonid Fish.</title>
        <authorList>
            <person name="Nelson M.C."/>
            <person name="LaPatra S.E."/>
            <person name="Welch T.J."/>
            <person name="Graf J."/>
        </authorList>
    </citation>
    <scope>NUCLEOTIDE SEQUENCE</scope>
    <source>
        <strain evidence="1">CSF007-82</strain>
    </source>
</reference>
<gene>
    <name evidence="1" type="ORF">CSF007_3345</name>
</gene>
<dbReference type="AlphaFoldDB" id="A0A0A8VDK5"/>
<accession>A0A0A8VDK5</accession>
<organism evidence="1">
    <name type="scientific">Yersinia ruckeri</name>
    <dbReference type="NCBI Taxonomy" id="29486"/>
    <lineage>
        <taxon>Bacteria</taxon>
        <taxon>Pseudomonadati</taxon>
        <taxon>Pseudomonadota</taxon>
        <taxon>Gammaproteobacteria</taxon>
        <taxon>Enterobacterales</taxon>
        <taxon>Yersiniaceae</taxon>
        <taxon>Yersinia</taxon>
    </lineage>
</organism>
<name>A0A0A8VDK5_YERRU</name>
<proteinExistence type="predicted"/>
<dbReference type="EMBL" id="LN681231">
    <property type="protein sequence ID" value="CEK26448.1"/>
    <property type="molecule type" value="Genomic_DNA"/>
</dbReference>
<sequence>MNELTQSTHLNLGALQRHFRENNHVTILEYFHHARLKYAMLIQKNNT</sequence>